<evidence type="ECO:0000256" key="6">
    <source>
        <dbReference type="PIRSR" id="PIRSR031051-1"/>
    </source>
</evidence>
<organism evidence="9 10">
    <name type="scientific">Eptatretus burgeri</name>
    <name type="common">Inshore hagfish</name>
    <dbReference type="NCBI Taxonomy" id="7764"/>
    <lineage>
        <taxon>Eukaryota</taxon>
        <taxon>Metazoa</taxon>
        <taxon>Chordata</taxon>
        <taxon>Craniata</taxon>
        <taxon>Vertebrata</taxon>
        <taxon>Cyclostomata</taxon>
        <taxon>Myxini</taxon>
        <taxon>Myxiniformes</taxon>
        <taxon>Myxinidae</taxon>
        <taxon>Eptatretinae</taxon>
        <taxon>Eptatretus</taxon>
    </lineage>
</organism>
<sequence>MVEPHKILLAFDFDHTIVDGNSDTWITGCLPDPLPATLKQNYIKGQWTNYMRKVLAYLDDSGVTVGKLKARLKEMQLVEGMAELLCWLAKEHNRFDVVLVSDSNSLFIDWILQRAGLQHVFGHIFTNPATIDACGHVLLKPYHSHSCSRCPVNLCKGQVLREKGYSLMRWIKEMVSEGSTNVSPHIVPWETGFEVLQFLQRITGTT</sequence>
<dbReference type="GeneTree" id="ENSGT00390000007741"/>
<dbReference type="InterPro" id="IPR016965">
    <property type="entry name" value="Pase_PHOSPHO-typ"/>
</dbReference>
<evidence type="ECO:0000256" key="7">
    <source>
        <dbReference type="PIRSR" id="PIRSR031051-2"/>
    </source>
</evidence>
<keyword evidence="3 8" id="KW-0479">Metal-binding</keyword>
<dbReference type="InterPro" id="IPR006384">
    <property type="entry name" value="HAD_hydro_PyrdxlP_Pase-like"/>
</dbReference>
<dbReference type="Ensembl" id="ENSEBUT00000007745.1">
    <property type="protein sequence ID" value="ENSEBUP00000007268.1"/>
    <property type="gene ID" value="ENSEBUG00000004761.1"/>
</dbReference>
<keyword evidence="10" id="KW-1185">Reference proteome</keyword>
<proteinExistence type="inferred from homology"/>
<dbReference type="PANTHER" id="PTHR20889:SF12">
    <property type="entry name" value="LP01149P"/>
    <property type="match status" value="1"/>
</dbReference>
<evidence type="ECO:0000256" key="8">
    <source>
        <dbReference type="PIRSR" id="PIRSR031051-3"/>
    </source>
</evidence>
<comment type="cofactor">
    <cofactor evidence="1 8">
        <name>Mg(2+)</name>
        <dbReference type="ChEBI" id="CHEBI:18420"/>
    </cofactor>
</comment>
<dbReference type="AlphaFoldDB" id="A0A8C4NIL8"/>
<keyword evidence="4" id="KW-0378">Hydrolase</keyword>
<reference evidence="9" key="1">
    <citation type="submission" date="2025-05" db="UniProtKB">
        <authorList>
            <consortium name="Ensembl"/>
        </authorList>
    </citation>
    <scope>IDENTIFICATION</scope>
</reference>
<dbReference type="OMA" id="HNLADCF"/>
<dbReference type="SUPFAM" id="SSF56784">
    <property type="entry name" value="HAD-like"/>
    <property type="match status" value="1"/>
</dbReference>
<evidence type="ECO:0000313" key="9">
    <source>
        <dbReference type="Ensembl" id="ENSEBUP00000007268.1"/>
    </source>
</evidence>
<dbReference type="Pfam" id="PF06888">
    <property type="entry name" value="Put_Phosphatase"/>
    <property type="match status" value="1"/>
</dbReference>
<feature type="binding site" evidence="7">
    <location>
        <position position="23"/>
    </location>
    <ligand>
        <name>substrate</name>
    </ligand>
</feature>
<feature type="binding site" evidence="8">
    <location>
        <position position="14"/>
    </location>
    <ligand>
        <name>Mg(2+)</name>
        <dbReference type="ChEBI" id="CHEBI:18420"/>
    </ligand>
</feature>
<evidence type="ECO:0000256" key="2">
    <source>
        <dbReference type="ARBA" id="ARBA00008541"/>
    </source>
</evidence>
<dbReference type="NCBIfam" id="TIGR01489">
    <property type="entry name" value="DKMTPPase-SF"/>
    <property type="match status" value="1"/>
</dbReference>
<dbReference type="NCBIfam" id="TIGR01488">
    <property type="entry name" value="HAD-SF-IB"/>
    <property type="match status" value="1"/>
</dbReference>
<dbReference type="GO" id="GO:0016791">
    <property type="term" value="F:phosphatase activity"/>
    <property type="evidence" value="ECO:0007669"/>
    <property type="project" value="InterPro"/>
</dbReference>
<evidence type="ECO:0000256" key="5">
    <source>
        <dbReference type="ARBA" id="ARBA00022842"/>
    </source>
</evidence>
<dbReference type="Gene3D" id="3.40.50.1000">
    <property type="entry name" value="HAD superfamily/HAD-like"/>
    <property type="match status" value="1"/>
</dbReference>
<dbReference type="InterPro" id="IPR036412">
    <property type="entry name" value="HAD-like_sf"/>
</dbReference>
<accession>A0A8C4NIL8</accession>
<dbReference type="Proteomes" id="UP000694388">
    <property type="component" value="Unplaced"/>
</dbReference>
<feature type="active site" description="Nucleophile" evidence="6">
    <location>
        <position position="12"/>
    </location>
</feature>
<evidence type="ECO:0000256" key="4">
    <source>
        <dbReference type="ARBA" id="ARBA00022801"/>
    </source>
</evidence>
<name>A0A8C4NIL8_EPTBU</name>
<feature type="binding site" evidence="8">
    <location>
        <position position="12"/>
    </location>
    <ligand>
        <name>Mg(2+)</name>
        <dbReference type="ChEBI" id="CHEBI:18420"/>
    </ligand>
</feature>
<keyword evidence="5 8" id="KW-0460">Magnesium</keyword>
<feature type="active site" description="Proton donor" evidence="6">
    <location>
        <position position="14"/>
    </location>
</feature>
<dbReference type="GO" id="GO:0046872">
    <property type="term" value="F:metal ion binding"/>
    <property type="evidence" value="ECO:0007669"/>
    <property type="project" value="UniProtKB-KW"/>
</dbReference>
<dbReference type="Ensembl" id="ENSEBUT00000007766.1">
    <property type="protein sequence ID" value="ENSEBUP00000007287.1"/>
    <property type="gene ID" value="ENSEBUG00000004761.1"/>
</dbReference>
<evidence type="ECO:0000256" key="1">
    <source>
        <dbReference type="ARBA" id="ARBA00001946"/>
    </source>
</evidence>
<dbReference type="InterPro" id="IPR023214">
    <property type="entry name" value="HAD_sf"/>
</dbReference>
<dbReference type="Ensembl" id="ENSEBUT00000007758.1">
    <property type="protein sequence ID" value="ENSEBUP00000007280.1"/>
    <property type="gene ID" value="ENSEBUG00000004761.1"/>
</dbReference>
<dbReference type="PIRSF" id="PIRSF031051">
    <property type="entry name" value="PyrdxlP_Pase_PHOSPHO2"/>
    <property type="match status" value="1"/>
</dbReference>
<protein>
    <submittedName>
        <fullName evidence="9">Phosphoethanolamine/phosphocholine phosphatase 1</fullName>
    </submittedName>
</protein>
<dbReference type="PANTHER" id="PTHR20889">
    <property type="entry name" value="PHOSPHATASE, ORPHAN 1, 2"/>
    <property type="match status" value="1"/>
</dbReference>
<evidence type="ECO:0000313" key="10">
    <source>
        <dbReference type="Proteomes" id="UP000694388"/>
    </source>
</evidence>
<evidence type="ECO:0000256" key="3">
    <source>
        <dbReference type="ARBA" id="ARBA00022723"/>
    </source>
</evidence>
<feature type="binding site" evidence="7">
    <location>
        <position position="102"/>
    </location>
    <ligand>
        <name>substrate</name>
    </ligand>
</feature>
<comment type="similarity">
    <text evidence="2">Belongs to the HAD-like hydrolase superfamily. PHOSPHO family.</text>
</comment>